<protein>
    <recommendedName>
        <fullName evidence="2">HTH cro/C1-type domain-containing protein</fullName>
    </recommendedName>
</protein>
<evidence type="ECO:0000259" key="2">
    <source>
        <dbReference type="PROSITE" id="PS50943"/>
    </source>
</evidence>
<comment type="caution">
    <text evidence="3">The sequence shown here is derived from an EMBL/GenBank/DDBJ whole genome shotgun (WGS) entry which is preliminary data.</text>
</comment>
<evidence type="ECO:0000313" key="3">
    <source>
        <dbReference type="EMBL" id="MFC7344978.1"/>
    </source>
</evidence>
<name>A0ABW2LTG4_9PSEU</name>
<dbReference type="CDD" id="cd00093">
    <property type="entry name" value="HTH_XRE"/>
    <property type="match status" value="1"/>
</dbReference>
<dbReference type="Proteomes" id="UP001596504">
    <property type="component" value="Unassembled WGS sequence"/>
</dbReference>
<organism evidence="3 4">
    <name type="scientific">Saccharopolyspora griseoalba</name>
    <dbReference type="NCBI Taxonomy" id="1431848"/>
    <lineage>
        <taxon>Bacteria</taxon>
        <taxon>Bacillati</taxon>
        <taxon>Actinomycetota</taxon>
        <taxon>Actinomycetes</taxon>
        <taxon>Pseudonocardiales</taxon>
        <taxon>Pseudonocardiaceae</taxon>
        <taxon>Saccharopolyspora</taxon>
    </lineage>
</organism>
<dbReference type="InterPro" id="IPR001387">
    <property type="entry name" value="Cro/C1-type_HTH"/>
</dbReference>
<dbReference type="InterPro" id="IPR010982">
    <property type="entry name" value="Lambda_DNA-bd_dom_sf"/>
</dbReference>
<gene>
    <name evidence="3" type="ORF">ACFQRI_26505</name>
</gene>
<accession>A0ABW2LTG4</accession>
<dbReference type="Gene3D" id="1.10.260.40">
    <property type="entry name" value="lambda repressor-like DNA-binding domains"/>
    <property type="match status" value="1"/>
</dbReference>
<feature type="domain" description="HTH cro/C1-type" evidence="2">
    <location>
        <begin position="39"/>
        <end position="71"/>
    </location>
</feature>
<dbReference type="RefSeq" id="WP_380673297.1">
    <property type="nucleotide sequence ID" value="NZ_JBHTCJ010000022.1"/>
</dbReference>
<proteinExistence type="predicted"/>
<evidence type="ECO:0000313" key="4">
    <source>
        <dbReference type="Proteomes" id="UP001596504"/>
    </source>
</evidence>
<evidence type="ECO:0000256" key="1">
    <source>
        <dbReference type="SAM" id="MobiDB-lite"/>
    </source>
</evidence>
<dbReference type="SUPFAM" id="SSF47413">
    <property type="entry name" value="lambda repressor-like DNA-binding domains"/>
    <property type="match status" value="1"/>
</dbReference>
<dbReference type="EMBL" id="JBHTCJ010000022">
    <property type="protein sequence ID" value="MFC7344978.1"/>
    <property type="molecule type" value="Genomic_DNA"/>
</dbReference>
<keyword evidence="4" id="KW-1185">Reference proteome</keyword>
<feature type="region of interest" description="Disordered" evidence="1">
    <location>
        <begin position="72"/>
        <end position="91"/>
    </location>
</feature>
<reference evidence="4" key="1">
    <citation type="journal article" date="2019" name="Int. J. Syst. Evol. Microbiol.">
        <title>The Global Catalogue of Microorganisms (GCM) 10K type strain sequencing project: providing services to taxonomists for standard genome sequencing and annotation.</title>
        <authorList>
            <consortium name="The Broad Institute Genomics Platform"/>
            <consortium name="The Broad Institute Genome Sequencing Center for Infectious Disease"/>
            <person name="Wu L."/>
            <person name="Ma J."/>
        </authorList>
    </citation>
    <scope>NUCLEOTIDE SEQUENCE [LARGE SCALE GENOMIC DNA]</scope>
    <source>
        <strain evidence="4">WLHS5</strain>
    </source>
</reference>
<dbReference type="PROSITE" id="PS50943">
    <property type="entry name" value="HTH_CROC1"/>
    <property type="match status" value="1"/>
</dbReference>
<sequence>MRIAELRRALGWGQERLLTELEQHAFRLGRSAPTRNSLRTSLSRWENGHNVPDESSRELLCAALGCSEDELGVGESSAPVGGSEPQPTVSSTAAITPDTLHIYRNLLGMYAQLDASAGPRAAIGPVREQLRTLEGLLHQASAPMRSELAELAARYAELGGWLAQDNGDSAAAASWSAKAADLAALTGNANLVSYVWMRRSNVATDAGQAHEGLLLADGALAQADRLPADLQALAYRQHAHAYALRGDELQTGRAIDRALDITVHSTDASDLAPYCGVSYIQSEAASAWVRLGRPDRAVGLLDDALRNWPAEQARDHGIGLARLAHAVLLAGELDRACGLGHQAADAVQAIPSARALDELEQLRGTLHQYRRNQPTVAELSDRLRLILRA</sequence>